<sequence length="57" mass="6757">IISLLDVFTPDSTLEQFQTFYMVMPFVAQDLGYIMKRKSLSYQMIVYLFDQLLRGLK</sequence>
<name>Q4T0X9_TETNG</name>
<comment type="caution">
    <text evidence="1">The sequence shown here is derived from an EMBL/GenBank/DDBJ whole genome shotgun (WGS) entry which is preliminary data.</text>
</comment>
<accession>Q4T0X9</accession>
<feature type="non-terminal residue" evidence="1">
    <location>
        <position position="57"/>
    </location>
</feature>
<dbReference type="Gene3D" id="3.30.200.20">
    <property type="entry name" value="Phosphorylase Kinase, domain 1"/>
    <property type="match status" value="1"/>
</dbReference>
<dbReference type="EMBL" id="CAAE01010800">
    <property type="protein sequence ID" value="CAF93453.1"/>
    <property type="molecule type" value="Genomic_DNA"/>
</dbReference>
<protein>
    <submittedName>
        <fullName evidence="1">(spotted green pufferfish) hypothetical protein</fullName>
    </submittedName>
</protein>
<reference evidence="1" key="2">
    <citation type="submission" date="2004-02" db="EMBL/GenBank/DDBJ databases">
        <authorList>
            <consortium name="Genoscope"/>
            <consortium name="Whitehead Institute Centre for Genome Research"/>
        </authorList>
    </citation>
    <scope>NUCLEOTIDE SEQUENCE</scope>
</reference>
<dbReference type="KEGG" id="tng:GSTEN00009091G001"/>
<dbReference type="Gene3D" id="1.10.510.10">
    <property type="entry name" value="Transferase(Phosphotransferase) domain 1"/>
    <property type="match status" value="1"/>
</dbReference>
<reference evidence="1" key="1">
    <citation type="journal article" date="2004" name="Nature">
        <title>Genome duplication in the teleost fish Tetraodon nigroviridis reveals the early vertebrate proto-karyotype.</title>
        <authorList>
            <person name="Jaillon O."/>
            <person name="Aury J.-M."/>
            <person name="Brunet F."/>
            <person name="Petit J.-L."/>
            <person name="Stange-Thomann N."/>
            <person name="Mauceli E."/>
            <person name="Bouneau L."/>
            <person name="Fischer C."/>
            <person name="Ozouf-Costaz C."/>
            <person name="Bernot A."/>
            <person name="Nicaud S."/>
            <person name="Jaffe D."/>
            <person name="Fisher S."/>
            <person name="Lutfalla G."/>
            <person name="Dossat C."/>
            <person name="Segurens B."/>
            <person name="Dasilva C."/>
            <person name="Salanoubat M."/>
            <person name="Levy M."/>
            <person name="Boudet N."/>
            <person name="Castellano S."/>
            <person name="Anthouard V."/>
            <person name="Jubin C."/>
            <person name="Castelli V."/>
            <person name="Katinka M."/>
            <person name="Vacherie B."/>
            <person name="Biemont C."/>
            <person name="Skalli Z."/>
            <person name="Cattolico L."/>
            <person name="Poulain J."/>
            <person name="De Berardinis V."/>
            <person name="Cruaud C."/>
            <person name="Duprat S."/>
            <person name="Brottier P."/>
            <person name="Coutanceau J.-P."/>
            <person name="Gouzy J."/>
            <person name="Parra G."/>
            <person name="Lardier G."/>
            <person name="Chapple C."/>
            <person name="McKernan K.J."/>
            <person name="McEwan P."/>
            <person name="Bosak S."/>
            <person name="Kellis M."/>
            <person name="Volff J.-N."/>
            <person name="Guigo R."/>
            <person name="Zody M.C."/>
            <person name="Mesirov J."/>
            <person name="Lindblad-Toh K."/>
            <person name="Birren B."/>
            <person name="Nusbaum C."/>
            <person name="Kahn D."/>
            <person name="Robinson-Rechavi M."/>
            <person name="Laudet V."/>
            <person name="Schachter V."/>
            <person name="Quetier F."/>
            <person name="Saurin W."/>
            <person name="Scarpelli C."/>
            <person name="Wincker P."/>
            <person name="Lander E.S."/>
            <person name="Weissenbach J."/>
            <person name="Roest Crollius H."/>
        </authorList>
    </citation>
    <scope>NUCLEOTIDE SEQUENCE [LARGE SCALE GENOMIC DNA]</scope>
</reference>
<proteinExistence type="predicted"/>
<gene>
    <name evidence="1" type="ORF">GSTENG00009091001</name>
</gene>
<organism evidence="1">
    <name type="scientific">Tetraodon nigroviridis</name>
    <name type="common">Spotted green pufferfish</name>
    <name type="synonym">Chelonodon nigroviridis</name>
    <dbReference type="NCBI Taxonomy" id="99883"/>
    <lineage>
        <taxon>Eukaryota</taxon>
        <taxon>Metazoa</taxon>
        <taxon>Chordata</taxon>
        <taxon>Craniata</taxon>
        <taxon>Vertebrata</taxon>
        <taxon>Euteleostomi</taxon>
        <taxon>Actinopterygii</taxon>
        <taxon>Neopterygii</taxon>
        <taxon>Teleostei</taxon>
        <taxon>Neoteleostei</taxon>
        <taxon>Acanthomorphata</taxon>
        <taxon>Eupercaria</taxon>
        <taxon>Tetraodontiformes</taxon>
        <taxon>Tetradontoidea</taxon>
        <taxon>Tetraodontidae</taxon>
        <taxon>Tetraodon</taxon>
    </lineage>
</organism>
<feature type="non-terminal residue" evidence="1">
    <location>
        <position position="1"/>
    </location>
</feature>
<evidence type="ECO:0000313" key="1">
    <source>
        <dbReference type="EMBL" id="CAF93453.1"/>
    </source>
</evidence>
<dbReference type="InterPro" id="IPR011009">
    <property type="entry name" value="Kinase-like_dom_sf"/>
</dbReference>
<dbReference type="AlphaFoldDB" id="Q4T0X9"/>
<dbReference type="SUPFAM" id="SSF56112">
    <property type="entry name" value="Protein kinase-like (PK-like)"/>
    <property type="match status" value="1"/>
</dbReference>
<dbReference type="OrthoDB" id="192887at2759"/>